<gene>
    <name evidence="1" type="ordered locus">amb4266</name>
</gene>
<reference evidence="1 2" key="1">
    <citation type="journal article" date="2005" name="DNA Res.">
        <title>Complete genome sequence of the facultative anaerobic magnetotactic bacterium Magnetospirillum sp. strain AMB-1.</title>
        <authorList>
            <person name="Matsunaga T."/>
            <person name="Okamura Y."/>
            <person name="Fukuda Y."/>
            <person name="Wahyudi A.T."/>
            <person name="Murase Y."/>
            <person name="Takeyama H."/>
        </authorList>
    </citation>
    <scope>NUCLEOTIDE SEQUENCE [LARGE SCALE GENOMIC DNA]</scope>
    <source>
        <strain evidence="2">ATCC 700264 / AMB-1</strain>
    </source>
</reference>
<evidence type="ECO:0000313" key="1">
    <source>
        <dbReference type="EMBL" id="BAE53070.1"/>
    </source>
</evidence>
<sequence length="69" mass="7746">MTLVDMFCSSEGLCRDVAVRRFCPTVRASGRAPSERRRKSVGPDQWVRLSERGEEGLGSTPLRRTQFGC</sequence>
<keyword evidence="2" id="KW-1185">Reference proteome</keyword>
<dbReference type="Proteomes" id="UP000007058">
    <property type="component" value="Chromosome"/>
</dbReference>
<protein>
    <submittedName>
        <fullName evidence="1">Uncharacterized protein</fullName>
    </submittedName>
</protein>
<dbReference type="STRING" id="342108.amb4266"/>
<dbReference type="EMBL" id="AP007255">
    <property type="protein sequence ID" value="BAE53070.1"/>
    <property type="molecule type" value="Genomic_DNA"/>
</dbReference>
<accession>Q2VZA5</accession>
<dbReference type="KEGG" id="mag:amb4266"/>
<proteinExistence type="predicted"/>
<name>Q2VZA5_PARM1</name>
<organism evidence="1 2">
    <name type="scientific">Paramagnetospirillum magneticum (strain ATCC 700264 / AMB-1)</name>
    <name type="common">Magnetospirillum magneticum</name>
    <dbReference type="NCBI Taxonomy" id="342108"/>
    <lineage>
        <taxon>Bacteria</taxon>
        <taxon>Pseudomonadati</taxon>
        <taxon>Pseudomonadota</taxon>
        <taxon>Alphaproteobacteria</taxon>
        <taxon>Rhodospirillales</taxon>
        <taxon>Magnetospirillaceae</taxon>
        <taxon>Paramagnetospirillum</taxon>
    </lineage>
</organism>
<dbReference type="AlphaFoldDB" id="Q2VZA5"/>
<dbReference type="HOGENOM" id="CLU_2770981_0_0_5"/>
<evidence type="ECO:0000313" key="2">
    <source>
        <dbReference type="Proteomes" id="UP000007058"/>
    </source>
</evidence>